<comment type="caution">
    <text evidence="7">The sequence shown here is derived from an EMBL/GenBank/DDBJ whole genome shotgun (WGS) entry which is preliminary data.</text>
</comment>
<name>A0ABV5WKD3_9BACI</name>
<evidence type="ECO:0000256" key="4">
    <source>
        <dbReference type="ARBA" id="ARBA00023136"/>
    </source>
</evidence>
<evidence type="ECO:0000256" key="2">
    <source>
        <dbReference type="ARBA" id="ARBA00022692"/>
    </source>
</evidence>
<dbReference type="Proteomes" id="UP001589609">
    <property type="component" value="Unassembled WGS sequence"/>
</dbReference>
<reference evidence="7 8" key="1">
    <citation type="submission" date="2024-09" db="EMBL/GenBank/DDBJ databases">
        <authorList>
            <person name="Sun Q."/>
            <person name="Mori K."/>
        </authorList>
    </citation>
    <scope>NUCLEOTIDE SEQUENCE [LARGE SCALE GENOMIC DNA]</scope>
    <source>
        <strain evidence="7 8">JCM 11201</strain>
    </source>
</reference>
<evidence type="ECO:0000256" key="3">
    <source>
        <dbReference type="ARBA" id="ARBA00022989"/>
    </source>
</evidence>
<evidence type="ECO:0000256" key="5">
    <source>
        <dbReference type="SAM" id="Phobius"/>
    </source>
</evidence>
<feature type="transmembrane region" description="Helical" evidence="5">
    <location>
        <begin position="681"/>
        <end position="702"/>
    </location>
</feature>
<gene>
    <name evidence="7" type="ORF">ACFFMS_22875</name>
</gene>
<dbReference type="EMBL" id="JBHMAF010000187">
    <property type="protein sequence ID" value="MFB9761097.1"/>
    <property type="molecule type" value="Genomic_DNA"/>
</dbReference>
<accession>A0ABV5WKD3</accession>
<feature type="domain" description="ABC-2 type transporter transmembrane" evidence="6">
    <location>
        <begin position="582"/>
        <end position="781"/>
    </location>
</feature>
<keyword evidence="8" id="KW-1185">Reference proteome</keyword>
<dbReference type="Pfam" id="PF12698">
    <property type="entry name" value="ABC2_membrane_3"/>
    <property type="match status" value="2"/>
</dbReference>
<feature type="transmembrane region" description="Helical" evidence="5">
    <location>
        <begin position="709"/>
        <end position="728"/>
    </location>
</feature>
<dbReference type="InterPro" id="IPR017500">
    <property type="entry name" value="Phage_infect_YhgE_N"/>
</dbReference>
<protein>
    <submittedName>
        <fullName evidence="7">YhgE/Pip family protein</fullName>
    </submittedName>
</protein>
<dbReference type="InterPro" id="IPR017501">
    <property type="entry name" value="Phage_infect_YhgE_C"/>
</dbReference>
<dbReference type="InterPro" id="IPR051328">
    <property type="entry name" value="T7SS_ABC-Transporter"/>
</dbReference>
<dbReference type="PANTHER" id="PTHR43077">
    <property type="entry name" value="TRANSPORT PERMEASE YVFS-RELATED"/>
    <property type="match status" value="1"/>
</dbReference>
<evidence type="ECO:0000256" key="1">
    <source>
        <dbReference type="ARBA" id="ARBA00004141"/>
    </source>
</evidence>
<keyword evidence="4 5" id="KW-0472">Membrane</keyword>
<feature type="domain" description="ABC-2 type transporter transmembrane" evidence="6">
    <location>
        <begin position="24"/>
        <end position="162"/>
    </location>
</feature>
<dbReference type="Gene3D" id="3.40.1710.10">
    <property type="entry name" value="abc type-2 transporter like domain"/>
    <property type="match status" value="1"/>
</dbReference>
<feature type="transmembrane region" description="Helical" evidence="5">
    <location>
        <begin position="609"/>
        <end position="629"/>
    </location>
</feature>
<evidence type="ECO:0000259" key="6">
    <source>
        <dbReference type="Pfam" id="PF12698"/>
    </source>
</evidence>
<keyword evidence="3 5" id="KW-1133">Transmembrane helix</keyword>
<feature type="transmembrane region" description="Helical" evidence="5">
    <location>
        <begin position="21"/>
        <end position="41"/>
    </location>
</feature>
<comment type="subcellular location">
    <subcellularLocation>
        <location evidence="1">Membrane</location>
        <topology evidence="1">Multi-pass membrane protein</topology>
    </subcellularLocation>
</comment>
<dbReference type="NCBIfam" id="TIGR03061">
    <property type="entry name" value="pip_yhgE_Nterm"/>
    <property type="match status" value="1"/>
</dbReference>
<dbReference type="InterPro" id="IPR013525">
    <property type="entry name" value="ABC2_TM"/>
</dbReference>
<dbReference type="Gene3D" id="1.10.287.950">
    <property type="entry name" value="Methyl-accepting chemotaxis protein"/>
    <property type="match status" value="1"/>
</dbReference>
<dbReference type="NCBIfam" id="TIGR03057">
    <property type="entry name" value="xxxLxxG_by_4"/>
    <property type="match status" value="3"/>
</dbReference>
<organism evidence="7 8">
    <name type="scientific">Ectobacillus funiculus</name>
    <dbReference type="NCBI Taxonomy" id="137993"/>
    <lineage>
        <taxon>Bacteria</taxon>
        <taxon>Bacillati</taxon>
        <taxon>Bacillota</taxon>
        <taxon>Bacilli</taxon>
        <taxon>Bacillales</taxon>
        <taxon>Bacillaceae</taxon>
        <taxon>Ectobacillus</taxon>
    </lineage>
</organism>
<sequence length="804" mass="85030">MKRLTTLRAEFSALFQKRMTVIALIAIMFIPVLYAGTYLYAFKDPYGKLDHLPVAVVNLDKGTTYEGKALTVGEDFVEKLKEKDSFQWHFVSEEKAEQGLKDNKYYMVIRIPNDFSENATTLMDEHPKHLELAYIPNKAYNFLAAQIGNSAVEKMKEEISATITETYTEDMFDSIAKVSDGLQEAGDGAGKLRDGGTDAKDGAEELHTHLQELAEKSISFQNGLSDAKNGSQEIAANLNLLTDKSSQFQQGMTQEAAGLNTLSSKLGELSNGLGQLQDGQKTLSENVLKLQKGTTDVSNGLGQSLAGLNEINGKLPAAKEGADKLAAGAASLSKGSLAWKDSAESVGIGATEAAAGADKVTDGLAQLQIQVEAMPEPYKSQLQPTIEKLLAQSQGVKGGTAQVAEGTKTLAVKAGEIAGGANGLASGANELQGGIGQLQAGVQAVTDAQKQLVTGATALVNGQTEYMEGFELFGRKLSEATKGSLLLATGAADLDNGMGQLTSASAQMGTGVQALANGAAQLTGGVAQLKNGSDKLADGTEQLADGSGKLTDGLSQITDGAGELSTKLSDAAKETSEASGSKETYEMFAKPVNLVTKDFGEAINYATGVAPYFMSLGLYVGSIMLTVIYPLREAAGVPKSGFSWFISKYAVILIMGTMQSLIVDGVVLLGLDIHVTSVPHFMLFTFLTSITFLSLIQFLVTAFGDVGRFAAILLLIIQLVASAGTYPVELVADALQVLAPYVPMTYSVSGFRAIISADNIPLMWDNAFVLAGWAIVSVVGTITYFTVAYRRQFKQIGQAELVQE</sequence>
<evidence type="ECO:0000313" key="7">
    <source>
        <dbReference type="EMBL" id="MFB9761097.1"/>
    </source>
</evidence>
<dbReference type="NCBIfam" id="TIGR03062">
    <property type="entry name" value="pip_yhgE_Cterm"/>
    <property type="match status" value="1"/>
</dbReference>
<proteinExistence type="predicted"/>
<feature type="transmembrane region" description="Helical" evidence="5">
    <location>
        <begin position="649"/>
        <end position="669"/>
    </location>
</feature>
<dbReference type="SUPFAM" id="SSF58104">
    <property type="entry name" value="Methyl-accepting chemotaxis protein (MCP) signaling domain"/>
    <property type="match status" value="1"/>
</dbReference>
<feature type="transmembrane region" description="Helical" evidence="5">
    <location>
        <begin position="767"/>
        <end position="787"/>
    </location>
</feature>
<dbReference type="RefSeq" id="WP_379951334.1">
    <property type="nucleotide sequence ID" value="NZ_JBHMAF010000187.1"/>
</dbReference>
<keyword evidence="2 5" id="KW-0812">Transmembrane</keyword>
<dbReference type="InterPro" id="IPR023908">
    <property type="entry name" value="xxxLxxG_rpt"/>
</dbReference>
<evidence type="ECO:0000313" key="8">
    <source>
        <dbReference type="Proteomes" id="UP001589609"/>
    </source>
</evidence>
<dbReference type="PANTHER" id="PTHR43077:SF5">
    <property type="entry name" value="PHAGE INFECTION PROTEIN"/>
    <property type="match status" value="1"/>
</dbReference>